<keyword evidence="3 6" id="KW-0479">Metal-binding</keyword>
<dbReference type="PRINTS" id="PR00463">
    <property type="entry name" value="EP450I"/>
</dbReference>
<accession>A0AAV1CNE5</accession>
<reference evidence="9" key="1">
    <citation type="submission" date="2023-03" db="EMBL/GenBank/DDBJ databases">
        <authorList>
            <person name="Julca I."/>
        </authorList>
    </citation>
    <scope>NUCLEOTIDE SEQUENCE</scope>
</reference>
<dbReference type="SUPFAM" id="SSF48264">
    <property type="entry name" value="Cytochrome P450"/>
    <property type="match status" value="1"/>
</dbReference>
<comment type="similarity">
    <text evidence="2 7">Belongs to the cytochrome P450 family.</text>
</comment>
<keyword evidence="8" id="KW-0812">Transmembrane</keyword>
<feature type="transmembrane region" description="Helical" evidence="8">
    <location>
        <begin position="12"/>
        <end position="33"/>
    </location>
</feature>
<evidence type="ECO:0000256" key="8">
    <source>
        <dbReference type="SAM" id="Phobius"/>
    </source>
</evidence>
<evidence type="ECO:0000313" key="10">
    <source>
        <dbReference type="Proteomes" id="UP001161247"/>
    </source>
</evidence>
<dbReference type="CDD" id="cd11064">
    <property type="entry name" value="CYP86A"/>
    <property type="match status" value="1"/>
</dbReference>
<protein>
    <submittedName>
        <fullName evidence="9">OLC1v1032131C1</fullName>
    </submittedName>
</protein>
<dbReference type="GO" id="GO:0006629">
    <property type="term" value="P:lipid metabolic process"/>
    <property type="evidence" value="ECO:0007669"/>
    <property type="project" value="UniProtKB-ARBA"/>
</dbReference>
<evidence type="ECO:0000256" key="6">
    <source>
        <dbReference type="PIRSR" id="PIRSR602401-1"/>
    </source>
</evidence>
<evidence type="ECO:0000256" key="7">
    <source>
        <dbReference type="RuleBase" id="RU000461"/>
    </source>
</evidence>
<keyword evidence="5 6" id="KW-0408">Iron</keyword>
<dbReference type="PANTHER" id="PTHR24296">
    <property type="entry name" value="CYTOCHROME P450"/>
    <property type="match status" value="1"/>
</dbReference>
<dbReference type="Proteomes" id="UP001161247">
    <property type="component" value="Chromosome 2"/>
</dbReference>
<proteinExistence type="inferred from homology"/>
<evidence type="ECO:0000256" key="3">
    <source>
        <dbReference type="ARBA" id="ARBA00022723"/>
    </source>
</evidence>
<evidence type="ECO:0000256" key="1">
    <source>
        <dbReference type="ARBA" id="ARBA00001971"/>
    </source>
</evidence>
<dbReference type="AlphaFoldDB" id="A0AAV1CNE5"/>
<dbReference type="GO" id="GO:0004497">
    <property type="term" value="F:monooxygenase activity"/>
    <property type="evidence" value="ECO:0007669"/>
    <property type="project" value="UniProtKB-KW"/>
</dbReference>
<dbReference type="PROSITE" id="PS00086">
    <property type="entry name" value="CYTOCHROME_P450"/>
    <property type="match status" value="1"/>
</dbReference>
<evidence type="ECO:0000256" key="4">
    <source>
        <dbReference type="ARBA" id="ARBA00023002"/>
    </source>
</evidence>
<keyword evidence="4 7" id="KW-0560">Oxidoreductase</keyword>
<dbReference type="InterPro" id="IPR017972">
    <property type="entry name" value="Cyt_P450_CS"/>
</dbReference>
<organism evidence="9 10">
    <name type="scientific">Oldenlandia corymbosa var. corymbosa</name>
    <dbReference type="NCBI Taxonomy" id="529605"/>
    <lineage>
        <taxon>Eukaryota</taxon>
        <taxon>Viridiplantae</taxon>
        <taxon>Streptophyta</taxon>
        <taxon>Embryophyta</taxon>
        <taxon>Tracheophyta</taxon>
        <taxon>Spermatophyta</taxon>
        <taxon>Magnoliopsida</taxon>
        <taxon>eudicotyledons</taxon>
        <taxon>Gunneridae</taxon>
        <taxon>Pentapetalae</taxon>
        <taxon>asterids</taxon>
        <taxon>lamiids</taxon>
        <taxon>Gentianales</taxon>
        <taxon>Rubiaceae</taxon>
        <taxon>Rubioideae</taxon>
        <taxon>Spermacoceae</taxon>
        <taxon>Hedyotis-Oldenlandia complex</taxon>
        <taxon>Oldenlandia</taxon>
    </lineage>
</organism>
<dbReference type="GO" id="GO:0005506">
    <property type="term" value="F:iron ion binding"/>
    <property type="evidence" value="ECO:0007669"/>
    <property type="project" value="InterPro"/>
</dbReference>
<dbReference type="GO" id="GO:0016705">
    <property type="term" value="F:oxidoreductase activity, acting on paired donors, with incorporation or reduction of molecular oxygen"/>
    <property type="evidence" value="ECO:0007669"/>
    <property type="project" value="InterPro"/>
</dbReference>
<keyword evidence="6 7" id="KW-0349">Heme</keyword>
<dbReference type="EMBL" id="OX459119">
    <property type="protein sequence ID" value="CAI9096062.1"/>
    <property type="molecule type" value="Genomic_DNA"/>
</dbReference>
<gene>
    <name evidence="9" type="ORF">OLC1_LOCUS6901</name>
</gene>
<dbReference type="GO" id="GO:0020037">
    <property type="term" value="F:heme binding"/>
    <property type="evidence" value="ECO:0007669"/>
    <property type="project" value="InterPro"/>
</dbReference>
<keyword evidence="8" id="KW-0472">Membrane</keyword>
<comment type="cofactor">
    <cofactor evidence="1 6">
        <name>heme</name>
        <dbReference type="ChEBI" id="CHEBI:30413"/>
    </cofactor>
</comment>
<name>A0AAV1CNE5_OLDCO</name>
<dbReference type="Pfam" id="PF00067">
    <property type="entry name" value="p450"/>
    <property type="match status" value="1"/>
</dbReference>
<keyword evidence="10" id="KW-1185">Reference proteome</keyword>
<dbReference type="InterPro" id="IPR002401">
    <property type="entry name" value="Cyt_P450_E_grp-I"/>
</dbReference>
<keyword evidence="8" id="KW-1133">Transmembrane helix</keyword>
<dbReference type="InterPro" id="IPR036396">
    <property type="entry name" value="Cyt_P450_sf"/>
</dbReference>
<evidence type="ECO:0000256" key="5">
    <source>
        <dbReference type="ARBA" id="ARBA00023004"/>
    </source>
</evidence>
<dbReference type="InterPro" id="IPR001128">
    <property type="entry name" value="Cyt_P450"/>
</dbReference>
<evidence type="ECO:0000256" key="2">
    <source>
        <dbReference type="ARBA" id="ARBA00010617"/>
    </source>
</evidence>
<dbReference type="Gene3D" id="1.10.630.10">
    <property type="entry name" value="Cytochrome P450"/>
    <property type="match status" value="1"/>
</dbReference>
<dbReference type="PRINTS" id="PR00385">
    <property type="entry name" value="P450"/>
</dbReference>
<feature type="binding site" description="axial binding residue" evidence="6">
    <location>
        <position position="474"/>
    </location>
    <ligand>
        <name>heme</name>
        <dbReference type="ChEBI" id="CHEBI:30413"/>
    </ligand>
    <ligandPart>
        <name>Fe</name>
        <dbReference type="ChEBI" id="CHEBI:18248"/>
    </ligandPart>
</feature>
<evidence type="ECO:0000313" key="9">
    <source>
        <dbReference type="EMBL" id="CAI9096062.1"/>
    </source>
</evidence>
<keyword evidence="7" id="KW-0503">Monooxygenase</keyword>
<sequence>MAAIFIMMEPYLQTLLNVSCTLIFLLYCFFIYYNYCVWSLKKNGKIHTSLPINWPVVGMLPALLRNAHRLHEYGTEILIESGGTYEFKGPWFANLDMVLTCDPANIHYILSKNFSNYPKGPEFRKIFEILGDGIFNADWELWEVHRKVTLSIMHHPNFLTLLEKTLLEKLEKGLLPILENYSNSGAEIDLQDIFQRLTFDSISRLVLDYDPNSLSMDLPNIPCEKAFNQTVEALLQRHILPETCWKLQKWMKFGKEKKLSEAWDAFDQFIYPCIDRKQQQLSCHGNSDEQYDCLTAFITAYESAMKNIQSSSSNTKSFLRDVFLNLMLAGRDTTSTALTWLFFLLTKNPSVESKILQEITETKKLKKNEPMLISTEDARKMVYLHGALCETLRLYPSVALEHKSPAKSDVLPSGLSVNPNSKLVLFFYSMGRMESIWGKECLEFQPERWISETGKIRHEPSFKFPAFNAGPRTCLGKEMSFVQMKMVAASIIYSYHVRLVDSHPVSPSDSIIIQMKHGLKVVLSKRKI</sequence>